<reference evidence="2 3" key="1">
    <citation type="journal article" date="2015" name="Nature">
        <title>rRNA introns, odd ribosomes, and small enigmatic genomes across a large radiation of phyla.</title>
        <authorList>
            <person name="Brown C.T."/>
            <person name="Hug L.A."/>
            <person name="Thomas B.C."/>
            <person name="Sharon I."/>
            <person name="Castelle C.J."/>
            <person name="Singh A."/>
            <person name="Wilkins M.J."/>
            <person name="Williams K.H."/>
            <person name="Banfield J.F."/>
        </authorList>
    </citation>
    <scope>NUCLEOTIDE SEQUENCE [LARGE SCALE GENOMIC DNA]</scope>
</reference>
<proteinExistence type="predicted"/>
<comment type="caution">
    <text evidence="2">The sequence shown here is derived from an EMBL/GenBank/DDBJ whole genome shotgun (WGS) entry which is preliminary data.</text>
</comment>
<organism evidence="2 3">
    <name type="scientific">Candidatus Daviesbacteria bacterium GW2011_GWC2_40_12</name>
    <dbReference type="NCBI Taxonomy" id="1618431"/>
    <lineage>
        <taxon>Bacteria</taxon>
        <taxon>Candidatus Daviesiibacteriota</taxon>
    </lineage>
</organism>
<evidence type="ECO:0000313" key="2">
    <source>
        <dbReference type="EMBL" id="KKR42446.1"/>
    </source>
</evidence>
<dbReference type="Proteomes" id="UP000034881">
    <property type="component" value="Unassembled WGS sequence"/>
</dbReference>
<evidence type="ECO:0000256" key="1">
    <source>
        <dbReference type="SAM" id="MobiDB-lite"/>
    </source>
</evidence>
<feature type="region of interest" description="Disordered" evidence="1">
    <location>
        <begin position="1"/>
        <end position="23"/>
    </location>
</feature>
<accession>A0A0G0QYB9</accession>
<gene>
    <name evidence="2" type="ORF">UT77_C0002G0099</name>
</gene>
<protein>
    <submittedName>
        <fullName evidence="2">Uncharacterized protein</fullName>
    </submittedName>
</protein>
<evidence type="ECO:0000313" key="3">
    <source>
        <dbReference type="Proteomes" id="UP000034881"/>
    </source>
</evidence>
<dbReference type="EMBL" id="LBYB01000002">
    <property type="protein sequence ID" value="KKR42446.1"/>
    <property type="molecule type" value="Genomic_DNA"/>
</dbReference>
<dbReference type="AlphaFoldDB" id="A0A0G0QYB9"/>
<sequence length="289" mass="33009">MSEAGEGLGVPQPPVAKLNNTERKESEGLRMDFRIDNRHLIKHTIACMDDNRFSSQEHREDLVVFQDSARALSKRCYDFIAGRASLKQFTASGGTLEEVTGFLTNIEQGSEFGKIRQQTEIYIASLKAEWERNYPQTSQVVQEMAGVDLNKQVTIWVTHPSLKNGQYLGNNDIAWGHSPEWDNYATVYLWHEVLHSYLDYTDLSHALIQLIADNELRVRLNEGETYPPFVGHKNLFPLMDKLLPYWHSYLAEVPVEGKKDLLGFEKVLRTIPEFQNESQGQTPATPVIE</sequence>
<name>A0A0G0QYB9_9BACT</name>